<keyword evidence="5" id="KW-0274">FAD</keyword>
<dbReference type="Gene3D" id="1.10.1060.10">
    <property type="entry name" value="Alpha-helical ferredoxin"/>
    <property type="match status" value="1"/>
</dbReference>
<evidence type="ECO:0000259" key="9">
    <source>
        <dbReference type="PROSITE" id="PS51379"/>
    </source>
</evidence>
<dbReference type="PROSITE" id="PS51379">
    <property type="entry name" value="4FE4S_FER_2"/>
    <property type="match status" value="2"/>
</dbReference>
<feature type="domain" description="4Fe-4S ferredoxin-type" evidence="9">
    <location>
        <begin position="787"/>
        <end position="816"/>
    </location>
</feature>
<protein>
    <recommendedName>
        <fullName evidence="8">Dihydrothymine dehydrogenase</fullName>
    </recommendedName>
    <alternativeName>
        <fullName evidence="7">Dihydrouracil dehydrogenase</fullName>
    </alternativeName>
</protein>
<dbReference type="PROSITE" id="PS00198">
    <property type="entry name" value="4FE4S_FER_1"/>
    <property type="match status" value="1"/>
</dbReference>
<accession>A0ABR2HX31</accession>
<keyword evidence="6" id="KW-0560">Oxidoreductase</keyword>
<dbReference type="Gene3D" id="3.30.70.20">
    <property type="match status" value="1"/>
</dbReference>
<dbReference type="PANTHER" id="PTHR43073:SF2">
    <property type="entry name" value="DIHYDROPYRIMIDINE DEHYDROGENASE [NADP(+)]"/>
    <property type="match status" value="1"/>
</dbReference>
<evidence type="ECO:0000313" key="11">
    <source>
        <dbReference type="Proteomes" id="UP001470230"/>
    </source>
</evidence>
<dbReference type="SUPFAM" id="SSF51971">
    <property type="entry name" value="Nucleotide-binding domain"/>
    <property type="match status" value="1"/>
</dbReference>
<dbReference type="InterPro" id="IPR017900">
    <property type="entry name" value="4Fe4S_Fe_S_CS"/>
</dbReference>
<evidence type="ECO:0000313" key="10">
    <source>
        <dbReference type="EMBL" id="KAK8854171.1"/>
    </source>
</evidence>
<evidence type="ECO:0000256" key="8">
    <source>
        <dbReference type="ARBA" id="ARBA00032722"/>
    </source>
</evidence>
<dbReference type="Pfam" id="PF14691">
    <property type="entry name" value="Fer4_20"/>
    <property type="match status" value="1"/>
</dbReference>
<evidence type="ECO:0000256" key="4">
    <source>
        <dbReference type="ARBA" id="ARBA00022643"/>
    </source>
</evidence>
<dbReference type="SUPFAM" id="SSF46548">
    <property type="entry name" value="alpha-helical ferredoxin"/>
    <property type="match status" value="1"/>
</dbReference>
<dbReference type="Gene3D" id="3.20.20.70">
    <property type="entry name" value="Aldolase class I"/>
    <property type="match status" value="1"/>
</dbReference>
<name>A0ABR2HX31_9EUKA</name>
<dbReference type="PRINTS" id="PR00419">
    <property type="entry name" value="ADXRDTASE"/>
</dbReference>
<dbReference type="EMBL" id="JAPFFF010000021">
    <property type="protein sequence ID" value="KAK8854171.1"/>
    <property type="molecule type" value="Genomic_DNA"/>
</dbReference>
<keyword evidence="4" id="KW-0288">FMN</keyword>
<dbReference type="Gene3D" id="3.50.50.60">
    <property type="entry name" value="FAD/NAD(P)-binding domain"/>
    <property type="match status" value="2"/>
</dbReference>
<dbReference type="InterPro" id="IPR028261">
    <property type="entry name" value="DPD_II"/>
</dbReference>
<dbReference type="Pfam" id="PF07992">
    <property type="entry name" value="Pyr_redox_2"/>
    <property type="match status" value="1"/>
</dbReference>
<comment type="cofactor">
    <cofactor evidence="1">
        <name>FMN</name>
        <dbReference type="ChEBI" id="CHEBI:58210"/>
    </cofactor>
</comment>
<dbReference type="Pfam" id="PF00037">
    <property type="entry name" value="Fer4"/>
    <property type="match status" value="1"/>
</dbReference>
<evidence type="ECO:0000256" key="2">
    <source>
        <dbReference type="ARBA" id="ARBA00001974"/>
    </source>
</evidence>
<comment type="cofactor">
    <cofactor evidence="2">
        <name>FAD</name>
        <dbReference type="ChEBI" id="CHEBI:57692"/>
    </cofactor>
</comment>
<evidence type="ECO:0000256" key="6">
    <source>
        <dbReference type="ARBA" id="ARBA00023002"/>
    </source>
</evidence>
<dbReference type="PANTHER" id="PTHR43073">
    <property type="entry name" value="DIHYDROPYRIMIDINE DEHYDROGENASE [NADP(+)]"/>
    <property type="match status" value="1"/>
</dbReference>
<dbReference type="InterPro" id="IPR036188">
    <property type="entry name" value="FAD/NAD-bd_sf"/>
</dbReference>
<keyword evidence="3" id="KW-0285">Flavoprotein</keyword>
<evidence type="ECO:0000256" key="7">
    <source>
        <dbReference type="ARBA" id="ARBA00030119"/>
    </source>
</evidence>
<dbReference type="InterPro" id="IPR013785">
    <property type="entry name" value="Aldolase_TIM"/>
</dbReference>
<evidence type="ECO:0000256" key="1">
    <source>
        <dbReference type="ARBA" id="ARBA00001917"/>
    </source>
</evidence>
<sequence>MFCSVFPSRVNGVKDYKCLTPYQFDAELSRCLQCQKKPCQLGCPCNCNPKEFIRAARGGRNSDINLAALIMYSKTPSSSTCGTLCPTDFCMWRCCRSKLDSIPVNITAVQSEIARRAHIDNNGEFLKLIPVAKPTGKTVAVIGAGPSGLACAACLGARGHKVVIYEKNSIPGGDINYIPQFRRPLFKDKTLTTVDLDAKFTASCGDITFKYNTEFPMPSESGQFSDEAQNLIKQYDAICWCVGQQIDTTLAIPGSEKATKGREFLKIDPKELKGKNVAIIGCGAVAIDCAILASRNAAKLTRIIYRRTLKEAPLSPDEQGLISSFGISVIPTTIVTSLETNSQNNSITMNTVQVSLPDLKPIEGTEQKWVNIDYVITAIGEKGELPSIYINKSKEDGKLDPNFSFIGGTALNLPRSMLAVEAAASGKNAAMQIDAYLNNKPIPEIPNPKKSEYPVFEINLLPSSLETTVSFDGVNKIQIPNPFVAAVSPFTDNYYAVQKLLEDGWAGVVIKVSSSPRHVRNYPRNPNENFADHVTDRLYKPGYYFVGELNVDQVKEIVSKLRKDYPNRLFIASIDSDSPTFEKDIQALDDCEINAIQISSNGKEIQVKSKHPILFNISISQSESNQSHFVTVDLTRHYPSNKAVVIDENMQSMRRLVPVRGDKLQGGFAVCGGIKNDSDALFYLSQGAQFVEVDPSSLENDGLAIELTTAMMSHFIHSQKFNSLQEFINKKASIKDLDIEDIQTLDSLKTENDERLICKLTNPYVCIGCGRCVVCPNTAIDLEPAKWKYVVDPERCVGCGLCVSRCPTGAISLVKRGENDDSH</sequence>
<dbReference type="InterPro" id="IPR023753">
    <property type="entry name" value="FAD/NAD-binding_dom"/>
</dbReference>
<organism evidence="10 11">
    <name type="scientific">Tritrichomonas musculus</name>
    <dbReference type="NCBI Taxonomy" id="1915356"/>
    <lineage>
        <taxon>Eukaryota</taxon>
        <taxon>Metamonada</taxon>
        <taxon>Parabasalia</taxon>
        <taxon>Tritrichomonadida</taxon>
        <taxon>Tritrichomonadidae</taxon>
        <taxon>Tritrichomonas</taxon>
    </lineage>
</organism>
<dbReference type="Proteomes" id="UP001470230">
    <property type="component" value="Unassembled WGS sequence"/>
</dbReference>
<comment type="caution">
    <text evidence="10">The sequence shown here is derived from an EMBL/GenBank/DDBJ whole genome shotgun (WGS) entry which is preliminary data.</text>
</comment>
<proteinExistence type="predicted"/>
<reference evidence="10 11" key="1">
    <citation type="submission" date="2024-04" db="EMBL/GenBank/DDBJ databases">
        <title>Tritrichomonas musculus Genome.</title>
        <authorList>
            <person name="Alves-Ferreira E."/>
            <person name="Grigg M."/>
            <person name="Lorenzi H."/>
            <person name="Galac M."/>
        </authorList>
    </citation>
    <scope>NUCLEOTIDE SEQUENCE [LARGE SCALE GENOMIC DNA]</scope>
    <source>
        <strain evidence="10 11">EAF2021</strain>
    </source>
</reference>
<keyword evidence="11" id="KW-1185">Reference proteome</keyword>
<evidence type="ECO:0000256" key="5">
    <source>
        <dbReference type="ARBA" id="ARBA00022827"/>
    </source>
</evidence>
<gene>
    <name evidence="10" type="ORF">M9Y10_016729</name>
</gene>
<feature type="domain" description="4Fe-4S ferredoxin-type" evidence="9">
    <location>
        <begin position="757"/>
        <end position="785"/>
    </location>
</feature>
<evidence type="ECO:0000256" key="3">
    <source>
        <dbReference type="ARBA" id="ARBA00022630"/>
    </source>
</evidence>
<dbReference type="SUPFAM" id="SSF54862">
    <property type="entry name" value="4Fe-4S ferredoxins"/>
    <property type="match status" value="1"/>
</dbReference>
<dbReference type="InterPro" id="IPR017896">
    <property type="entry name" value="4Fe4S_Fe-S-bd"/>
</dbReference>
<dbReference type="InterPro" id="IPR009051">
    <property type="entry name" value="Helical_ferredxn"/>
</dbReference>